<gene>
    <name evidence="1" type="ORF">AUC71_16050</name>
</gene>
<evidence type="ECO:0000313" key="1">
    <source>
        <dbReference type="EMBL" id="ODS02312.1"/>
    </source>
</evidence>
<dbReference type="InterPro" id="IPR022025">
    <property type="entry name" value="Amidoligase_2"/>
</dbReference>
<protein>
    <submittedName>
        <fullName evidence="1">Uncharacterized protein</fullName>
    </submittedName>
</protein>
<evidence type="ECO:0000313" key="2">
    <source>
        <dbReference type="Proteomes" id="UP000095042"/>
    </source>
</evidence>
<dbReference type="EMBL" id="LPWD01000345">
    <property type="protein sequence ID" value="ODS02312.1"/>
    <property type="molecule type" value="Genomic_DNA"/>
</dbReference>
<sequence length="123" mass="14263">MRLLAGESYWPDESALIDDYVRLNPTRNRDLDMLPLLAFLNEDRVRSKLPDEKINPRPTFHYRLPDMRLGDPDWSLAKEWNRWVAVERLAADAARLAATCRAYLAHEGGREDWAVRTEGLEVA</sequence>
<keyword evidence="2" id="KW-1185">Reference proteome</keyword>
<comment type="caution">
    <text evidence="1">The sequence shown here is derived from an EMBL/GenBank/DDBJ whole genome shotgun (WGS) entry which is preliminary data.</text>
</comment>
<dbReference type="Proteomes" id="UP000095042">
    <property type="component" value="Unassembled WGS sequence"/>
</dbReference>
<proteinExistence type="predicted"/>
<reference evidence="1 2" key="1">
    <citation type="journal article" date="2016" name="Environ. Microbiol.">
        <title>New Methyloceanibacter diversity from North Sea sediments includes methanotroph containing solely the soluble methane monooxygenase.</title>
        <authorList>
            <person name="Vekeman B."/>
            <person name="Kerckhof F.M."/>
            <person name="Cremers G."/>
            <person name="de Vos P."/>
            <person name="Vandamme P."/>
            <person name="Boon N."/>
            <person name="Op den Camp H.J."/>
            <person name="Heylen K."/>
        </authorList>
    </citation>
    <scope>NUCLEOTIDE SEQUENCE [LARGE SCALE GENOMIC DNA]</scope>
    <source>
        <strain evidence="1 2">R-67177</strain>
    </source>
</reference>
<accession>A0A1E3W9Y3</accession>
<dbReference type="Pfam" id="PF12224">
    <property type="entry name" value="Amidoligase_2"/>
    <property type="match status" value="1"/>
</dbReference>
<dbReference type="AlphaFoldDB" id="A0A1E3W9Y3"/>
<organism evidence="1 2">
    <name type="scientific">Methyloceanibacter marginalis</name>
    <dbReference type="NCBI Taxonomy" id="1774971"/>
    <lineage>
        <taxon>Bacteria</taxon>
        <taxon>Pseudomonadati</taxon>
        <taxon>Pseudomonadota</taxon>
        <taxon>Alphaproteobacteria</taxon>
        <taxon>Hyphomicrobiales</taxon>
        <taxon>Hyphomicrobiaceae</taxon>
        <taxon>Methyloceanibacter</taxon>
    </lineage>
</organism>
<name>A0A1E3W9Y3_9HYPH</name>